<keyword evidence="7" id="KW-0862">Zinc</keyword>
<dbReference type="AlphaFoldDB" id="A0A8J7PEG4"/>
<evidence type="ECO:0000256" key="9">
    <source>
        <dbReference type="ARBA" id="ARBA00048968"/>
    </source>
</evidence>
<dbReference type="Proteomes" id="UP000664277">
    <property type="component" value="Unassembled WGS sequence"/>
</dbReference>
<comment type="catalytic activity">
    <reaction evidence="9">
        <text>adenosine + phosphate = alpha-D-ribose 1-phosphate + adenine</text>
        <dbReference type="Rhea" id="RHEA:27642"/>
        <dbReference type="ChEBI" id="CHEBI:16335"/>
        <dbReference type="ChEBI" id="CHEBI:16708"/>
        <dbReference type="ChEBI" id="CHEBI:43474"/>
        <dbReference type="ChEBI" id="CHEBI:57720"/>
        <dbReference type="EC" id="2.4.2.1"/>
    </reaction>
    <physiologicalReaction direction="left-to-right" evidence="9">
        <dbReference type="Rhea" id="RHEA:27643"/>
    </physiologicalReaction>
</comment>
<accession>A0A8J7PEG4</accession>
<dbReference type="Gene3D" id="3.60.140.10">
    <property type="entry name" value="CNF1/YfiH-like putative cysteine hydrolases"/>
    <property type="match status" value="1"/>
</dbReference>
<comment type="catalytic activity">
    <reaction evidence="8">
        <text>adenosine + H2O + H(+) = inosine + NH4(+)</text>
        <dbReference type="Rhea" id="RHEA:24408"/>
        <dbReference type="ChEBI" id="CHEBI:15377"/>
        <dbReference type="ChEBI" id="CHEBI:15378"/>
        <dbReference type="ChEBI" id="CHEBI:16335"/>
        <dbReference type="ChEBI" id="CHEBI:17596"/>
        <dbReference type="ChEBI" id="CHEBI:28938"/>
        <dbReference type="EC" id="3.5.4.4"/>
    </reaction>
    <physiologicalReaction direction="left-to-right" evidence="8">
        <dbReference type="Rhea" id="RHEA:24409"/>
    </physiologicalReaction>
</comment>
<dbReference type="InterPro" id="IPR003730">
    <property type="entry name" value="Cu_polyphenol_OxRdtase"/>
</dbReference>
<evidence type="ECO:0000256" key="7">
    <source>
        <dbReference type="ARBA" id="ARBA00022833"/>
    </source>
</evidence>
<dbReference type="InterPro" id="IPR038371">
    <property type="entry name" value="Cu_polyphenol_OxRdtase_sf"/>
</dbReference>
<evidence type="ECO:0000256" key="10">
    <source>
        <dbReference type="ARBA" id="ARBA00049893"/>
    </source>
</evidence>
<reference evidence="11" key="1">
    <citation type="submission" date="2021-02" db="EMBL/GenBank/DDBJ databases">
        <title>Genome-Resolved Metagenomics of a Microbial Community Performing Photosynthetic Biological Nutrient Removal.</title>
        <authorList>
            <person name="Mcdaniel E.A."/>
        </authorList>
    </citation>
    <scope>NUCLEOTIDE SEQUENCE</scope>
    <source>
        <strain evidence="11">UWPOB_OBS1</strain>
    </source>
</reference>
<comment type="catalytic activity">
    <reaction evidence="1">
        <text>inosine + phosphate = alpha-D-ribose 1-phosphate + hypoxanthine</text>
        <dbReference type="Rhea" id="RHEA:27646"/>
        <dbReference type="ChEBI" id="CHEBI:17368"/>
        <dbReference type="ChEBI" id="CHEBI:17596"/>
        <dbReference type="ChEBI" id="CHEBI:43474"/>
        <dbReference type="ChEBI" id="CHEBI:57720"/>
        <dbReference type="EC" id="2.4.2.1"/>
    </reaction>
    <physiologicalReaction direction="left-to-right" evidence="1">
        <dbReference type="Rhea" id="RHEA:27647"/>
    </physiologicalReaction>
</comment>
<dbReference type="GO" id="GO:0017061">
    <property type="term" value="F:S-methyl-5-thioadenosine phosphorylase activity"/>
    <property type="evidence" value="ECO:0007669"/>
    <property type="project" value="UniProtKB-EC"/>
</dbReference>
<comment type="catalytic activity">
    <reaction evidence="10">
        <text>S-methyl-5'-thioadenosine + phosphate = 5-(methylsulfanyl)-alpha-D-ribose 1-phosphate + adenine</text>
        <dbReference type="Rhea" id="RHEA:11852"/>
        <dbReference type="ChEBI" id="CHEBI:16708"/>
        <dbReference type="ChEBI" id="CHEBI:17509"/>
        <dbReference type="ChEBI" id="CHEBI:43474"/>
        <dbReference type="ChEBI" id="CHEBI:58533"/>
        <dbReference type="EC" id="2.4.2.28"/>
    </reaction>
    <physiologicalReaction direction="left-to-right" evidence="10">
        <dbReference type="Rhea" id="RHEA:11853"/>
    </physiologicalReaction>
</comment>
<sequence>MNSQLLSRALHVNDWHIKDIEGLHLAHSPLLSSEKDLIHAFTTRIGGSCPEPYDSFNLGRSVGDEAVKKAALLNREKLCQTLGLTHDRLHVPGQVHSGNVVHVGAESAVHPGSQALSGVDGLTTADRGLPLLLHFADCVPVMVYERRRRLLSIVHAGWRGTAEAIAAQAVKRMVEMGGEPKHMLAAVGPAIGTCCYPTGEDVAVRLMSTVCSDQTHSQAESAALVQALVLRREDGQPRPNLKAINALQLLQQGVGEVDVTSFCTSCKPELFFSHRQSGGVTGRQGAIACLV</sequence>
<evidence type="ECO:0000256" key="6">
    <source>
        <dbReference type="ARBA" id="ARBA00022801"/>
    </source>
</evidence>
<evidence type="ECO:0000313" key="12">
    <source>
        <dbReference type="Proteomes" id="UP000664277"/>
    </source>
</evidence>
<comment type="similarity">
    <text evidence="3">Belongs to the purine nucleoside phosphorylase YfiH/LACC1 family.</text>
</comment>
<comment type="function">
    <text evidence="2">Purine nucleoside enzyme that catalyzes the phosphorolysis of adenosine and inosine nucleosides, yielding D-ribose 1-phosphate and the respective free bases, adenine and hypoxanthine. Also catalyzes the phosphorolysis of S-methyl-5'-thioadenosine into adenine and S-methyl-5-thio-alpha-D-ribose 1-phosphate. Also has adenosine deaminase activity.</text>
</comment>
<dbReference type="EMBL" id="JAFLCK010000026">
    <property type="protein sequence ID" value="MBN8661871.1"/>
    <property type="molecule type" value="Genomic_DNA"/>
</dbReference>
<dbReference type="GO" id="GO:0005507">
    <property type="term" value="F:copper ion binding"/>
    <property type="evidence" value="ECO:0007669"/>
    <property type="project" value="TreeGrafter"/>
</dbReference>
<gene>
    <name evidence="11" type="ORF">J0M35_16005</name>
</gene>
<proteinExistence type="inferred from homology"/>
<dbReference type="PANTHER" id="PTHR30616:SF2">
    <property type="entry name" value="PURINE NUCLEOSIDE PHOSPHORYLASE LACC1"/>
    <property type="match status" value="1"/>
</dbReference>
<evidence type="ECO:0000256" key="2">
    <source>
        <dbReference type="ARBA" id="ARBA00003215"/>
    </source>
</evidence>
<dbReference type="PANTHER" id="PTHR30616">
    <property type="entry name" value="UNCHARACTERIZED PROTEIN YFIH"/>
    <property type="match status" value="1"/>
</dbReference>
<dbReference type="Pfam" id="PF02578">
    <property type="entry name" value="Cu-oxidase_4"/>
    <property type="match status" value="1"/>
</dbReference>
<dbReference type="SUPFAM" id="SSF64438">
    <property type="entry name" value="CNF1/YfiH-like putative cysteine hydrolases"/>
    <property type="match status" value="1"/>
</dbReference>
<keyword evidence="6" id="KW-0378">Hydrolase</keyword>
<keyword evidence="5" id="KW-0479">Metal-binding</keyword>
<evidence type="ECO:0000256" key="5">
    <source>
        <dbReference type="ARBA" id="ARBA00022723"/>
    </source>
</evidence>
<keyword evidence="4" id="KW-0808">Transferase</keyword>
<protein>
    <submittedName>
        <fullName evidence="11">Laccase domain-containing protein</fullName>
    </submittedName>
</protein>
<organism evidence="11 12">
    <name type="scientific">Candidatus Obscuribacter phosphatis</name>
    <dbReference type="NCBI Taxonomy" id="1906157"/>
    <lineage>
        <taxon>Bacteria</taxon>
        <taxon>Bacillati</taxon>
        <taxon>Candidatus Melainabacteria</taxon>
        <taxon>Candidatus Obscuribacterales</taxon>
        <taxon>Candidatus Obscuribacteraceae</taxon>
        <taxon>Candidatus Obscuribacter</taxon>
    </lineage>
</organism>
<evidence type="ECO:0000313" key="11">
    <source>
        <dbReference type="EMBL" id="MBN8661871.1"/>
    </source>
</evidence>
<evidence type="ECO:0000256" key="1">
    <source>
        <dbReference type="ARBA" id="ARBA00000553"/>
    </source>
</evidence>
<comment type="caution">
    <text evidence="11">The sequence shown here is derived from an EMBL/GenBank/DDBJ whole genome shotgun (WGS) entry which is preliminary data.</text>
</comment>
<dbReference type="GO" id="GO:0016787">
    <property type="term" value="F:hydrolase activity"/>
    <property type="evidence" value="ECO:0007669"/>
    <property type="project" value="UniProtKB-KW"/>
</dbReference>
<dbReference type="InterPro" id="IPR011324">
    <property type="entry name" value="Cytotoxic_necrot_fac-like_cat"/>
</dbReference>
<name>A0A8J7PEG4_9BACT</name>
<evidence type="ECO:0000256" key="8">
    <source>
        <dbReference type="ARBA" id="ARBA00047989"/>
    </source>
</evidence>
<dbReference type="CDD" id="cd16833">
    <property type="entry name" value="YfiH"/>
    <property type="match status" value="1"/>
</dbReference>
<evidence type="ECO:0000256" key="4">
    <source>
        <dbReference type="ARBA" id="ARBA00022679"/>
    </source>
</evidence>
<evidence type="ECO:0000256" key="3">
    <source>
        <dbReference type="ARBA" id="ARBA00007353"/>
    </source>
</evidence>